<sequence>MKKIISGVLSAVMLTSVLCACNDGGNQSNSSQSGNNADSSQQTVTTEVATTQPATEPNYKDTNYVAQIPQKNQTYKFEEISLDEAATSSGYSISDSAFRITDPIVYGEYLVVRVTYSNINSTDFCAYNVIFDLDGNMVANISNVSLNEGYGKSGQIQGIYGDYTVLRFPIHSEDKYALYNLKTKELKYIDSEYGSPKMDNGVIVFGKKEETGYKYGALDLDLNEIVPAEYDELSLASPTLFRAKKDEKYGLIDFNNKVVVDFNYKEIVRFNGVEDDSFSAFVDFEKNINKYTLALDENDKIVLIDSQGEISDSNFEISEDKLGVGRVVSQYDNKTYIKNNETVTDIDGNSITDNVLKGNLNGGFVNGYCVAGDEDGAYNLVDSNGNVIYTKSSDEYIKYFSSVDQSGLFMVDYYSKAYSYVRTEILDLAGNIVYTTQEKGLSSMGNGLFEKYEYKQYRVYKVTAE</sequence>
<name>A0ABV1F6D1_9FIRM</name>
<reference evidence="3 4" key="1">
    <citation type="submission" date="2024-03" db="EMBL/GenBank/DDBJ databases">
        <title>Human intestinal bacterial collection.</title>
        <authorList>
            <person name="Pauvert C."/>
            <person name="Hitch T.C.A."/>
            <person name="Clavel T."/>
        </authorList>
    </citation>
    <scope>NUCLEOTIDE SEQUENCE [LARGE SCALE GENOMIC DNA]</scope>
    <source>
        <strain evidence="3 4">CLA-JM-H38</strain>
    </source>
</reference>
<protein>
    <submittedName>
        <fullName evidence="3">WG repeat-containing protein</fullName>
    </submittedName>
</protein>
<organism evidence="3 4">
    <name type="scientific">Ruminococcoides intestinale</name>
    <dbReference type="NCBI Taxonomy" id="3133162"/>
    <lineage>
        <taxon>Bacteria</taxon>
        <taxon>Bacillati</taxon>
        <taxon>Bacillota</taxon>
        <taxon>Clostridia</taxon>
        <taxon>Eubacteriales</taxon>
        <taxon>Oscillospiraceae</taxon>
        <taxon>Ruminococcoides</taxon>
    </lineage>
</organism>
<evidence type="ECO:0000313" key="3">
    <source>
        <dbReference type="EMBL" id="MEQ2468933.1"/>
    </source>
</evidence>
<feature type="region of interest" description="Disordered" evidence="1">
    <location>
        <begin position="27"/>
        <end position="61"/>
    </location>
</feature>
<dbReference type="Proteomes" id="UP001490816">
    <property type="component" value="Unassembled WGS sequence"/>
</dbReference>
<feature type="compositionally biased region" description="Low complexity" evidence="1">
    <location>
        <begin position="27"/>
        <end position="57"/>
    </location>
</feature>
<proteinExistence type="predicted"/>
<keyword evidence="2" id="KW-0732">Signal</keyword>
<feature type="signal peptide" evidence="2">
    <location>
        <begin position="1"/>
        <end position="20"/>
    </location>
</feature>
<dbReference type="PROSITE" id="PS51257">
    <property type="entry name" value="PROKAR_LIPOPROTEIN"/>
    <property type="match status" value="1"/>
</dbReference>
<comment type="caution">
    <text evidence="3">The sequence shown here is derived from an EMBL/GenBank/DDBJ whole genome shotgun (WGS) entry which is preliminary data.</text>
</comment>
<dbReference type="EMBL" id="JBBMEZ010000002">
    <property type="protein sequence ID" value="MEQ2468933.1"/>
    <property type="molecule type" value="Genomic_DNA"/>
</dbReference>
<evidence type="ECO:0000256" key="2">
    <source>
        <dbReference type="SAM" id="SignalP"/>
    </source>
</evidence>
<feature type="chain" id="PRO_5045728230" evidence="2">
    <location>
        <begin position="21"/>
        <end position="465"/>
    </location>
</feature>
<gene>
    <name evidence="3" type="ORF">WMO39_01115</name>
</gene>
<accession>A0ABV1F6D1</accession>
<evidence type="ECO:0000313" key="4">
    <source>
        <dbReference type="Proteomes" id="UP001490816"/>
    </source>
</evidence>
<keyword evidence="4" id="KW-1185">Reference proteome</keyword>
<dbReference type="RefSeq" id="WP_367285889.1">
    <property type="nucleotide sequence ID" value="NZ_JBBMEZ010000002.1"/>
</dbReference>
<evidence type="ECO:0000256" key="1">
    <source>
        <dbReference type="SAM" id="MobiDB-lite"/>
    </source>
</evidence>